<comment type="caution">
    <text evidence="2">The sequence shown here is derived from an EMBL/GenBank/DDBJ whole genome shotgun (WGS) entry which is preliminary data.</text>
</comment>
<keyword evidence="1" id="KW-0732">Signal</keyword>
<dbReference type="Proteomes" id="UP000262257">
    <property type="component" value="Unassembled WGS sequence"/>
</dbReference>
<gene>
    <name evidence="2" type="ORF">DIC32_06345</name>
</gene>
<evidence type="ECO:0000313" key="2">
    <source>
        <dbReference type="EMBL" id="HCM31237.1"/>
    </source>
</evidence>
<accession>A0A3D3G0Z6</accession>
<evidence type="ECO:0000313" key="3">
    <source>
        <dbReference type="Proteomes" id="UP000262257"/>
    </source>
</evidence>
<evidence type="ECO:0000256" key="1">
    <source>
        <dbReference type="SAM" id="SignalP"/>
    </source>
</evidence>
<dbReference type="RefSeq" id="WP_005405590.1">
    <property type="nucleotide sequence ID" value="NZ_BKVS01000010.1"/>
</dbReference>
<proteinExistence type="predicted"/>
<feature type="signal peptide" evidence="1">
    <location>
        <begin position="1"/>
        <end position="20"/>
    </location>
</feature>
<reference evidence="2 3" key="1">
    <citation type="journal article" date="2018" name="Nat. Biotechnol.">
        <title>A standardized bacterial taxonomy based on genome phylogeny substantially revises the tree of life.</title>
        <authorList>
            <person name="Parks D.H."/>
            <person name="Chuvochina M."/>
            <person name="Waite D.W."/>
            <person name="Rinke C."/>
            <person name="Skarshewski A."/>
            <person name="Chaumeil P.A."/>
            <person name="Hugenholtz P."/>
        </authorList>
    </citation>
    <scope>NUCLEOTIDE SEQUENCE [LARGE SCALE GENOMIC DNA]</scope>
    <source>
        <strain evidence="2">UBA10045</strain>
    </source>
</reference>
<dbReference type="EMBL" id="DPXL01000083">
    <property type="protein sequence ID" value="HCM31237.1"/>
    <property type="molecule type" value="Genomic_DNA"/>
</dbReference>
<feature type="chain" id="PRO_5017619391" evidence="1">
    <location>
        <begin position="21"/>
        <end position="155"/>
    </location>
</feature>
<dbReference type="AlphaFoldDB" id="A0A3D3G0Z6"/>
<name>A0A3D3G0Z6_ACIRA</name>
<organism evidence="2 3">
    <name type="scientific">Acinetobacter radioresistens</name>
    <dbReference type="NCBI Taxonomy" id="40216"/>
    <lineage>
        <taxon>Bacteria</taxon>
        <taxon>Pseudomonadati</taxon>
        <taxon>Pseudomonadota</taxon>
        <taxon>Gammaproteobacteria</taxon>
        <taxon>Moraxellales</taxon>
        <taxon>Moraxellaceae</taxon>
        <taxon>Acinetobacter</taxon>
    </lineage>
</organism>
<sequence>MLIKTTLFLSTLLSSFSLYAQPTSLDRYLIQERIISSDYKITDKNRLNDVLQALSEENSRVLPYQVDENTVLEQVMSYADHIEVQGLIVTPDFRQFAQSVGQNKVEQLFRKGVINNCSHFFEHEFQRVNPYELNMTLNSDYGRYQIKMKNTQCKF</sequence>
<protein>
    <submittedName>
        <fullName evidence="2">Uncharacterized protein</fullName>
    </submittedName>
</protein>